<feature type="domain" description="DUF4397" evidence="2">
    <location>
        <begin position="34"/>
        <end position="156"/>
    </location>
</feature>
<protein>
    <submittedName>
        <fullName evidence="3">DUF4397 domain-containing protein</fullName>
    </submittedName>
</protein>
<feature type="signal peptide" evidence="1">
    <location>
        <begin position="1"/>
        <end position="17"/>
    </location>
</feature>
<comment type="caution">
    <text evidence="3">The sequence shown here is derived from an EMBL/GenBank/DDBJ whole genome shotgun (WGS) entry which is preliminary data.</text>
</comment>
<dbReference type="InterPro" id="IPR025510">
    <property type="entry name" value="DUF4397"/>
</dbReference>
<sequence length="452" mass="48727">MKIVSLFTLVCSTLWLAGCGGSSSSDESATYPTSYLQFYNGSANSATTAVVANLGTSTTDIAIGSAGFADATPLQSMEAGSYSLELNYTSTSGSVTTVMTDKTELKNSQKTLLLITGNYSNPELINLTFARDDTLDDQFKVILVNLINNSKTYDLYLGDAEKTFAEAVLVGSAGYKTIAQAKTYDVDTYKLYLTEGGSKTVLFKSDPITLNYLTEYVMVTRAAIGPAQGKFAIDVIVNTTSVTTMEDVNSNAQFRVYNSIDSVNPANIHLGELSASPIFSGLAADTLSPYLETVAGDYRVSLSDQNNALIMRNGLVTLNQGAVKTVVFYRDAAEKAAAITLTDSKLPQVFDFNFNVVNVIPGFDQISVYFVKPGQTMETSGYYISTLNYASQSAVTLPVGEYTMYIVHKDANNNKMLLAQTELLKLTAGSNYVLVAEPDHYANSGYKLSLVK</sequence>
<reference evidence="3 4" key="1">
    <citation type="submission" date="2019-01" db="EMBL/GenBank/DDBJ databases">
        <authorList>
            <person name="Chen W.-M."/>
        </authorList>
    </citation>
    <scope>NUCLEOTIDE SEQUENCE [LARGE SCALE GENOMIC DNA]</scope>
    <source>
        <strain evidence="3 4">KYPC3</strain>
    </source>
</reference>
<dbReference type="Pfam" id="PF14344">
    <property type="entry name" value="DUF4397"/>
    <property type="match status" value="1"/>
</dbReference>
<dbReference type="AlphaFoldDB" id="A0A437Q9S2"/>
<name>A0A437Q9S2_9GAMM</name>
<accession>A0A437Q9S2</accession>
<dbReference type="RefSeq" id="WP_127701384.1">
    <property type="nucleotide sequence ID" value="NZ_SACS01000041.1"/>
</dbReference>
<feature type="chain" id="PRO_5019314851" evidence="1">
    <location>
        <begin position="18"/>
        <end position="452"/>
    </location>
</feature>
<dbReference type="OrthoDB" id="5758965at2"/>
<evidence type="ECO:0000313" key="3">
    <source>
        <dbReference type="EMBL" id="RVU31240.1"/>
    </source>
</evidence>
<organism evidence="3 4">
    <name type="scientific">Rheinheimera riviphila</name>
    <dbReference type="NCBI Taxonomy" id="1834037"/>
    <lineage>
        <taxon>Bacteria</taxon>
        <taxon>Pseudomonadati</taxon>
        <taxon>Pseudomonadota</taxon>
        <taxon>Gammaproteobacteria</taxon>
        <taxon>Chromatiales</taxon>
        <taxon>Chromatiaceae</taxon>
        <taxon>Rheinheimera</taxon>
    </lineage>
</organism>
<keyword evidence="1" id="KW-0732">Signal</keyword>
<evidence type="ECO:0000256" key="1">
    <source>
        <dbReference type="SAM" id="SignalP"/>
    </source>
</evidence>
<dbReference type="Proteomes" id="UP000283077">
    <property type="component" value="Unassembled WGS sequence"/>
</dbReference>
<keyword evidence="4" id="KW-1185">Reference proteome</keyword>
<evidence type="ECO:0000259" key="2">
    <source>
        <dbReference type="Pfam" id="PF14344"/>
    </source>
</evidence>
<dbReference type="EMBL" id="SACS01000041">
    <property type="protein sequence ID" value="RVU31240.1"/>
    <property type="molecule type" value="Genomic_DNA"/>
</dbReference>
<gene>
    <name evidence="3" type="ORF">EOE67_20175</name>
</gene>
<proteinExistence type="predicted"/>
<dbReference type="PROSITE" id="PS51257">
    <property type="entry name" value="PROKAR_LIPOPROTEIN"/>
    <property type="match status" value="1"/>
</dbReference>
<evidence type="ECO:0000313" key="4">
    <source>
        <dbReference type="Proteomes" id="UP000283077"/>
    </source>
</evidence>